<dbReference type="InParanoid" id="A0A165EXR6"/>
<gene>
    <name evidence="2" type="ORF">EXIGLDRAFT_751954</name>
</gene>
<accession>A0A165EXR6</accession>
<proteinExistence type="predicted"/>
<name>A0A165EXR6_EXIGL</name>
<feature type="compositionally biased region" description="Low complexity" evidence="1">
    <location>
        <begin position="76"/>
        <end position="98"/>
    </location>
</feature>
<evidence type="ECO:0000313" key="2">
    <source>
        <dbReference type="EMBL" id="KZV87933.1"/>
    </source>
</evidence>
<feature type="compositionally biased region" description="Basic residues" evidence="1">
    <location>
        <begin position="59"/>
        <end position="69"/>
    </location>
</feature>
<keyword evidence="3" id="KW-1185">Reference proteome</keyword>
<evidence type="ECO:0000313" key="3">
    <source>
        <dbReference type="Proteomes" id="UP000077266"/>
    </source>
</evidence>
<dbReference type="Proteomes" id="UP000077266">
    <property type="component" value="Unassembled WGS sequence"/>
</dbReference>
<feature type="region of interest" description="Disordered" evidence="1">
    <location>
        <begin position="51"/>
        <end position="104"/>
    </location>
</feature>
<evidence type="ECO:0000256" key="1">
    <source>
        <dbReference type="SAM" id="MobiDB-lite"/>
    </source>
</evidence>
<reference evidence="2 3" key="1">
    <citation type="journal article" date="2016" name="Mol. Biol. Evol.">
        <title>Comparative Genomics of Early-Diverging Mushroom-Forming Fungi Provides Insights into the Origins of Lignocellulose Decay Capabilities.</title>
        <authorList>
            <person name="Nagy L.G."/>
            <person name="Riley R."/>
            <person name="Tritt A."/>
            <person name="Adam C."/>
            <person name="Daum C."/>
            <person name="Floudas D."/>
            <person name="Sun H."/>
            <person name="Yadav J.S."/>
            <person name="Pangilinan J."/>
            <person name="Larsson K.H."/>
            <person name="Matsuura K."/>
            <person name="Barry K."/>
            <person name="Labutti K."/>
            <person name="Kuo R."/>
            <person name="Ohm R.A."/>
            <person name="Bhattacharya S.S."/>
            <person name="Shirouzu T."/>
            <person name="Yoshinaga Y."/>
            <person name="Martin F.M."/>
            <person name="Grigoriev I.V."/>
            <person name="Hibbett D.S."/>
        </authorList>
    </citation>
    <scope>NUCLEOTIDE SEQUENCE [LARGE SCALE GENOMIC DNA]</scope>
    <source>
        <strain evidence="2 3">HHB12029</strain>
    </source>
</reference>
<protein>
    <submittedName>
        <fullName evidence="2">Uncharacterized protein</fullName>
    </submittedName>
</protein>
<organism evidence="2 3">
    <name type="scientific">Exidia glandulosa HHB12029</name>
    <dbReference type="NCBI Taxonomy" id="1314781"/>
    <lineage>
        <taxon>Eukaryota</taxon>
        <taxon>Fungi</taxon>
        <taxon>Dikarya</taxon>
        <taxon>Basidiomycota</taxon>
        <taxon>Agaricomycotina</taxon>
        <taxon>Agaricomycetes</taxon>
        <taxon>Auriculariales</taxon>
        <taxon>Exidiaceae</taxon>
        <taxon>Exidia</taxon>
    </lineage>
</organism>
<sequence length="122" mass="13484">MDPIFDVFADKSGFVLNEAMAKAALAEPTYPHIGLRNTCADTPVLFCDRPKRPVGARPMPRRQNLKKNRATWMQNSVSQTSTGSDDSTSTTPPTTASAFSDWDIVVKPSQRNDPAFTFAYRS</sequence>
<dbReference type="AlphaFoldDB" id="A0A165EXR6"/>
<dbReference type="EMBL" id="KV426111">
    <property type="protein sequence ID" value="KZV87933.1"/>
    <property type="molecule type" value="Genomic_DNA"/>
</dbReference>